<reference evidence="4 5" key="1">
    <citation type="submission" date="2019-07" db="EMBL/GenBank/DDBJ databases">
        <title>De Novo Assembly of kiwifruit Actinidia rufa.</title>
        <authorList>
            <person name="Sugita-Konishi S."/>
            <person name="Sato K."/>
            <person name="Mori E."/>
            <person name="Abe Y."/>
            <person name="Kisaki G."/>
            <person name="Hamano K."/>
            <person name="Suezawa K."/>
            <person name="Otani M."/>
            <person name="Fukuda T."/>
            <person name="Manabe T."/>
            <person name="Gomi K."/>
            <person name="Tabuchi M."/>
            <person name="Akimitsu K."/>
            <person name="Kataoka I."/>
        </authorList>
    </citation>
    <scope>NUCLEOTIDE SEQUENCE [LARGE SCALE GENOMIC DNA]</scope>
    <source>
        <strain evidence="5">cv. Fuchu</strain>
    </source>
</reference>
<proteinExistence type="predicted"/>
<name>A0A7J0GNY6_9ERIC</name>
<dbReference type="PANTHER" id="PTHR47990">
    <property type="entry name" value="2-OXOGLUTARATE (2OG) AND FE(II)-DEPENDENT OXYGENASE SUPERFAMILY PROTEIN-RELATED"/>
    <property type="match status" value="1"/>
</dbReference>
<protein>
    <submittedName>
        <fullName evidence="4">2-oxoglutarate (2OG) and Fe(II)-dependent oxygenase superfamily protein</fullName>
    </submittedName>
</protein>
<feature type="domain" description="Non-haem dioxygenase N-terminal" evidence="3">
    <location>
        <begin position="41"/>
        <end position="139"/>
    </location>
</feature>
<dbReference type="InterPro" id="IPR026992">
    <property type="entry name" value="DIOX_N"/>
</dbReference>
<dbReference type="OrthoDB" id="288590at2759"/>
<evidence type="ECO:0000256" key="1">
    <source>
        <dbReference type="ARBA" id="ARBA00022723"/>
    </source>
</evidence>
<dbReference type="Pfam" id="PF14226">
    <property type="entry name" value="DIOX_N"/>
    <property type="match status" value="1"/>
</dbReference>
<evidence type="ECO:0000313" key="4">
    <source>
        <dbReference type="EMBL" id="GFZ12493.1"/>
    </source>
</evidence>
<dbReference type="EMBL" id="BJWL01000023">
    <property type="protein sequence ID" value="GFZ12493.1"/>
    <property type="molecule type" value="Genomic_DNA"/>
</dbReference>
<accession>A0A7J0GNY6</accession>
<dbReference type="InterPro" id="IPR050231">
    <property type="entry name" value="Iron_ascorbate_oxido_reductase"/>
</dbReference>
<dbReference type="SUPFAM" id="SSF51197">
    <property type="entry name" value="Clavaminate synthase-like"/>
    <property type="match status" value="1"/>
</dbReference>
<dbReference type="Proteomes" id="UP000585474">
    <property type="component" value="Unassembled WGS sequence"/>
</dbReference>
<dbReference type="Gene3D" id="2.60.120.330">
    <property type="entry name" value="B-lactam Antibiotic, Isopenicillin N Synthase, Chain"/>
    <property type="match status" value="1"/>
</dbReference>
<evidence type="ECO:0000259" key="3">
    <source>
        <dbReference type="Pfam" id="PF14226"/>
    </source>
</evidence>
<comment type="caution">
    <text evidence="4">The sequence shown here is derived from an EMBL/GenBank/DDBJ whole genome shotgun (WGS) entry which is preliminary data.</text>
</comment>
<evidence type="ECO:0000256" key="2">
    <source>
        <dbReference type="ARBA" id="ARBA00023004"/>
    </source>
</evidence>
<keyword evidence="1" id="KW-0479">Metal-binding</keyword>
<evidence type="ECO:0000313" key="5">
    <source>
        <dbReference type="Proteomes" id="UP000585474"/>
    </source>
</evidence>
<dbReference type="InterPro" id="IPR027443">
    <property type="entry name" value="IPNS-like_sf"/>
</dbReference>
<organism evidence="4 5">
    <name type="scientific">Actinidia rufa</name>
    <dbReference type="NCBI Taxonomy" id="165716"/>
    <lineage>
        <taxon>Eukaryota</taxon>
        <taxon>Viridiplantae</taxon>
        <taxon>Streptophyta</taxon>
        <taxon>Embryophyta</taxon>
        <taxon>Tracheophyta</taxon>
        <taxon>Spermatophyta</taxon>
        <taxon>Magnoliopsida</taxon>
        <taxon>eudicotyledons</taxon>
        <taxon>Gunneridae</taxon>
        <taxon>Pentapetalae</taxon>
        <taxon>asterids</taxon>
        <taxon>Ericales</taxon>
        <taxon>Actinidiaceae</taxon>
        <taxon>Actinidia</taxon>
    </lineage>
</organism>
<keyword evidence="5" id="KW-1185">Reference proteome</keyword>
<dbReference type="AlphaFoldDB" id="A0A7J0GNY6"/>
<keyword evidence="2" id="KW-0408">Iron</keyword>
<sequence length="166" mass="19596">MESDPPFQEKYKSLFGSVMEQSMIPARVYEKNHFIDNEFELPLVDLSRLSLSDHDRKECKREVARAASKLGLFQVVNHGISGEILARMKCEQQKLFWQPFQKKVKEKFLDTSTDYYHWGNPNATSLMQFSWSEAFHIPLNHVQMWKEYNSTLRYVLNTKITPDLFV</sequence>
<dbReference type="GO" id="GO:0046872">
    <property type="term" value="F:metal ion binding"/>
    <property type="evidence" value="ECO:0007669"/>
    <property type="project" value="UniProtKB-KW"/>
</dbReference>
<gene>
    <name evidence="4" type="ORF">Acr_23g0008780</name>
</gene>